<dbReference type="Proteomes" id="UP001500298">
    <property type="component" value="Unassembled WGS sequence"/>
</dbReference>
<dbReference type="InterPro" id="IPR004993">
    <property type="entry name" value="GH3"/>
</dbReference>
<evidence type="ECO:0000313" key="3">
    <source>
        <dbReference type="EMBL" id="GAA4847012.1"/>
    </source>
</evidence>
<accession>A0ABP9DLX2</accession>
<keyword evidence="4" id="KW-1185">Reference proteome</keyword>
<feature type="domain" description="GH3 middle" evidence="1">
    <location>
        <begin position="307"/>
        <end position="376"/>
    </location>
</feature>
<dbReference type="EMBL" id="BAABJX010000055">
    <property type="protein sequence ID" value="GAA4847012.1"/>
    <property type="molecule type" value="Genomic_DNA"/>
</dbReference>
<dbReference type="PANTHER" id="PTHR31901">
    <property type="entry name" value="GH3 DOMAIN-CONTAINING PROTEIN"/>
    <property type="match status" value="1"/>
</dbReference>
<organism evidence="3 4">
    <name type="scientific">Algivirga pacifica</name>
    <dbReference type="NCBI Taxonomy" id="1162670"/>
    <lineage>
        <taxon>Bacteria</taxon>
        <taxon>Pseudomonadati</taxon>
        <taxon>Bacteroidota</taxon>
        <taxon>Cytophagia</taxon>
        <taxon>Cytophagales</taxon>
        <taxon>Flammeovirgaceae</taxon>
        <taxon>Algivirga</taxon>
    </lineage>
</organism>
<dbReference type="Pfam" id="PF23572">
    <property type="entry name" value="GH3_C"/>
    <property type="match status" value="1"/>
</dbReference>
<dbReference type="Pfam" id="PF03321">
    <property type="entry name" value="GH3"/>
    <property type="match status" value="1"/>
</dbReference>
<dbReference type="Pfam" id="PF23571">
    <property type="entry name" value="GH3_M"/>
    <property type="match status" value="1"/>
</dbReference>
<name>A0ABP9DLX2_9BACT</name>
<sequence>MGKNLNGDYMAFSFINSAVNWYFKRRMEDIEFFMRNPLEAQDRIFNQLLSSAQNTEWGKKYQYREIKDIYQYQQQVPVSAYEDLYPYIERMMKGEQNILWSSKITCFSKSSGTTNARSKFIPVSEEAFEETHYKTGKDMLSIFVTKYPDTKMFSGKSLAIGGTYQENEQFKDSYYGDVSGLIMKNLPFWAEYLRSPSKEVALMDEWEAKIERLAEATIKENITNLAGVPTWTLVLMERILEMTGKKDISEVWPNLEVFFHGAVAFGPYRESFKSLISNPKMRYVDVYNASEGYFGIQDTDRHDELLLMLDNGIYYEFIPMEEWDNEHPKTVTLADVEIGKNYAMLISTNAGLWRYKIGDTVRFTSTDPYRIKISGRTKHFINAFGEEVVIENAEMGITKACQMTGALVKNFTAAPIYLEAGKKGGHEWVIEFDKDPSDFDLFCKVLDQTIQEVNSDYEAKRWKDIALLPPVVHHAPSGTFYNWMKGRGKLGGQNKVPRLANHREYMDSLLELLK</sequence>
<dbReference type="InterPro" id="IPR055377">
    <property type="entry name" value="GH3_M"/>
</dbReference>
<feature type="domain" description="GH3 C-terminal" evidence="2">
    <location>
        <begin position="392"/>
        <end position="504"/>
    </location>
</feature>
<comment type="caution">
    <text evidence="3">The sequence shown here is derived from an EMBL/GenBank/DDBJ whole genome shotgun (WGS) entry which is preliminary data.</text>
</comment>
<reference evidence="4" key="1">
    <citation type="journal article" date="2019" name="Int. J. Syst. Evol. Microbiol.">
        <title>The Global Catalogue of Microorganisms (GCM) 10K type strain sequencing project: providing services to taxonomists for standard genome sequencing and annotation.</title>
        <authorList>
            <consortium name="The Broad Institute Genomics Platform"/>
            <consortium name="The Broad Institute Genome Sequencing Center for Infectious Disease"/>
            <person name="Wu L."/>
            <person name="Ma J."/>
        </authorList>
    </citation>
    <scope>NUCLEOTIDE SEQUENCE [LARGE SCALE GENOMIC DNA]</scope>
    <source>
        <strain evidence="4">JCM 18326</strain>
    </source>
</reference>
<proteinExistence type="predicted"/>
<dbReference type="PANTHER" id="PTHR31901:SF9">
    <property type="entry name" value="GH3 DOMAIN-CONTAINING PROTEIN"/>
    <property type="match status" value="1"/>
</dbReference>
<evidence type="ECO:0000313" key="4">
    <source>
        <dbReference type="Proteomes" id="UP001500298"/>
    </source>
</evidence>
<evidence type="ECO:0000259" key="1">
    <source>
        <dbReference type="Pfam" id="PF23571"/>
    </source>
</evidence>
<evidence type="ECO:0000259" key="2">
    <source>
        <dbReference type="Pfam" id="PF23572"/>
    </source>
</evidence>
<gene>
    <name evidence="3" type="ORF">GCM10023331_34660</name>
</gene>
<protein>
    <submittedName>
        <fullName evidence="3">GH3 auxin-responsive promoter family protein</fullName>
    </submittedName>
</protein>
<dbReference type="InterPro" id="IPR055378">
    <property type="entry name" value="GH3_C"/>
</dbReference>